<evidence type="ECO:0000313" key="6">
    <source>
        <dbReference type="Proteomes" id="UP000239747"/>
    </source>
</evidence>
<evidence type="ECO:0000256" key="2">
    <source>
        <dbReference type="ARBA" id="ARBA00022525"/>
    </source>
</evidence>
<dbReference type="Proteomes" id="UP000239747">
    <property type="component" value="Unassembled WGS sequence"/>
</dbReference>
<keyword evidence="2" id="KW-0964">Secreted</keyword>
<feature type="domain" description="SD-repeat containing protein B" evidence="4">
    <location>
        <begin position="316"/>
        <end position="366"/>
    </location>
</feature>
<reference evidence="5 6" key="1">
    <citation type="submission" date="2017-01" db="EMBL/GenBank/DDBJ databases">
        <title>Trade-off between light-utilization and light-protection in marine flavobacteria.</title>
        <authorList>
            <person name="Kumagai Y."/>
            <person name="Yoshizawa S."/>
            <person name="Kogure K."/>
            <person name="Iwasaki W."/>
        </authorList>
    </citation>
    <scope>NUCLEOTIDE SEQUENCE [LARGE SCALE GENOMIC DNA]</scope>
    <source>
        <strain evidence="5 6">KCTC 32109</strain>
    </source>
</reference>
<dbReference type="InterPro" id="IPR033764">
    <property type="entry name" value="Sdr_B"/>
</dbReference>
<comment type="caution">
    <text evidence="5">The sequence shown here is derived from an EMBL/GenBank/DDBJ whole genome shotgun (WGS) entry which is preliminary data.</text>
</comment>
<dbReference type="GO" id="GO:0005576">
    <property type="term" value="C:extracellular region"/>
    <property type="evidence" value="ECO:0007669"/>
    <property type="project" value="UniProtKB-SubCell"/>
</dbReference>
<evidence type="ECO:0000256" key="1">
    <source>
        <dbReference type="ARBA" id="ARBA00004613"/>
    </source>
</evidence>
<evidence type="ECO:0000259" key="4">
    <source>
        <dbReference type="Pfam" id="PF17210"/>
    </source>
</evidence>
<name>A0A2S7UBT3_9FLAO</name>
<dbReference type="Pfam" id="PF17210">
    <property type="entry name" value="SdrD_B"/>
    <property type="match status" value="1"/>
</dbReference>
<evidence type="ECO:0000256" key="3">
    <source>
        <dbReference type="ARBA" id="ARBA00022729"/>
    </source>
</evidence>
<dbReference type="AlphaFoldDB" id="A0A2S7UBT3"/>
<dbReference type="InterPro" id="IPR013783">
    <property type="entry name" value="Ig-like_fold"/>
</dbReference>
<keyword evidence="6" id="KW-1185">Reference proteome</keyword>
<protein>
    <recommendedName>
        <fullName evidence="4">SD-repeat containing protein B domain-containing protein</fullName>
    </recommendedName>
</protein>
<accession>A0A2S7UBT3</accession>
<sequence>MLAMFVFSCDGNEVCGYTGDDDPDCPNLQANIGDACDSNGNGMLDGTINEFCECIGDSNLIPTACDLSSELNLTSGIDNTGMMIPAAFGAVDPFWKVLNRPPLINGNNPANPCNSPAVAPFNGDVFSMNLTGQPDTGWVNQPGAATLAPFDLGPNGSFNCNNAQNSAGQAVPFVFERAFCVLEDTAVDFSFTFEGDDEIFFELLDSNNNVLSTSPVYDWSPNTGIQTWSATALALPADTYSIRGYLLNTGSVILGFSFLGNMVTTNGDMAISNNNSDNEGNCCENNTISILNILEGINSCDRAFNDASDAIGDNWTFEVLDSNNNVIRIGTTDINGNYFFSGLADGNYTIRIINQTGWTQTVTTETVSLANNSIELITFYSCPN</sequence>
<evidence type="ECO:0000313" key="5">
    <source>
        <dbReference type="EMBL" id="PQJ32329.1"/>
    </source>
</evidence>
<dbReference type="EMBL" id="MTPW01000001">
    <property type="protein sequence ID" value="PQJ32329.1"/>
    <property type="molecule type" value="Genomic_DNA"/>
</dbReference>
<gene>
    <name evidence="5" type="ORF">BST92_10495</name>
</gene>
<dbReference type="SUPFAM" id="SSF49478">
    <property type="entry name" value="Cna protein B-type domain"/>
    <property type="match status" value="1"/>
</dbReference>
<keyword evidence="3" id="KW-0732">Signal</keyword>
<organism evidence="5 6">
    <name type="scientific">Nonlabens arenilitoris</name>
    <dbReference type="NCBI Taxonomy" id="1217969"/>
    <lineage>
        <taxon>Bacteria</taxon>
        <taxon>Pseudomonadati</taxon>
        <taxon>Bacteroidota</taxon>
        <taxon>Flavobacteriia</taxon>
        <taxon>Flavobacteriales</taxon>
        <taxon>Flavobacteriaceae</taxon>
        <taxon>Nonlabens</taxon>
    </lineage>
</organism>
<proteinExistence type="predicted"/>
<comment type="subcellular location">
    <subcellularLocation>
        <location evidence="1">Secreted</location>
    </subcellularLocation>
</comment>
<dbReference type="Gene3D" id="2.60.40.10">
    <property type="entry name" value="Immunoglobulins"/>
    <property type="match status" value="1"/>
</dbReference>